<gene>
    <name evidence="22" type="ORF">CVT26_002693</name>
</gene>
<sequence>MASQSPSPKNRVKRLSTAVEKTVDKLSRSVSVTSPSSPSSSSRRVFTSISRKSRAEVSMSASSPKLQTGEDSPFIRPPSPPIRPTLHRSFWGEGSMRPGTQTLIQALQALPWMTSDNEEDSPAEPGSAESDSDEDERPNLTRLSSSIHTIHRPLARSQRINIPIPSKLSHKQTASEEDTLEDVASPLDEDELETDFEESPRPATTILQQQSRTPESIQTAQTSDPFNAMRERTGSMATVRLHRRARLAEKLKEVYDLDDIREVWAGACHTVLIARIISTVVFLRNALLASTLGLAPRLYVPHKFVFMFLRPYAIPGGLSLFLIRFVHVPNDIQDQILKSGSLNKKAQRTKRWIKHWFVLKNDALSWYQSSSDPYFPHGIVDLRYAISCEATGEKGFRVRTNSKSVVLSADSVPSRDEWVKAIRKVIFKAQNMGDSVKIAIPYSAILDVERSTAMDFSETIEVKVIDRDDHFAVDSYFFAYFHNLTAALEQIRDAIRNYRLSNAVETGAPPTVMDTTAPRAPLTSDRSSGLSISESSQSVKTLGFRLPSIFRPFSDPTTPKSPSTAVASDLQSDDFTHVTRKTDSFVPITTSPTTIESSLPLAGPEAPPKHTQSLPVPEHTYPPSTSSSMLYPNHSLLSRESSSSWAVGVPSWLKGPRRVFGGSITPSTSTLTPTPVKEVYSSSVVSSPGPISRSSGLGDLTFSILETPDILPDQEITEKFRNAFAYDEKEVLLGYFPGYIYRLLPVFGKLYISTNYFCFKSSGPLAARTRMTLPIRDILAFEKSKASRFGHHGLVVIIKGHEELFFEFGAEDKRDAFVHLLEQQMEDIRRRLASGDVAIPSSGRREAIILEEFETRHSSGSESDPAPPTDHMADSLPAVMFTSASSTFLTFKPNKSLHFTFLTIGSRGDVQPYIALAKGLMADGHKCRIATHGEFQEWIESHGIEFGYVGGDPAELMRICIENGTFTVSFLKEGLLKFRGWLDDLLKTSWEACQGTDVLVESPSAMGGYHIAEALGIPYFRAFTMTWTRTRAYPHAFAVPERKMGGSYNYMSYVMFDQVFWRAQAGQINRWRRNLLQLGPTSLDKMEPHKIPFLYNFSPHVVPPPLDWPEWIRVTGYWFLDDADVSAKKWTPPSSLVQFIDNARKVGRKLVYIGFGSIVVSDPKAMTQCVVEAVLRSGVHAILSKGWSDRLQTKVGEAVEPEVPLPPEIYQISSIPHDWLFRRIDAACHHGGAGTTGASLRAGIPTIIRPFFGDQFFWADRVEALGVGTGVRKLTAATLSEALVVATSDVKQIARAKMVGEQIRGEDGVAVAIESIYRDLEYARSLVKRHAAEDHEEPKEEGDPTIRHHDNVSPSSLSSSGSGHGVASEDWSVISEQDERRSSLGSHHSGSRSPKRTSFAAAVLSVLPDAFVPGSPQRS</sequence>
<reference evidence="22 23" key="1">
    <citation type="journal article" date="2018" name="Evol. Lett.">
        <title>Horizontal gene cluster transfer increased hallucinogenic mushroom diversity.</title>
        <authorList>
            <person name="Reynolds H.T."/>
            <person name="Vijayakumar V."/>
            <person name="Gluck-Thaler E."/>
            <person name="Korotkin H.B."/>
            <person name="Matheny P.B."/>
            <person name="Slot J.C."/>
        </authorList>
    </citation>
    <scope>NUCLEOTIDE SEQUENCE [LARGE SCALE GENOMIC DNA]</scope>
    <source>
        <strain evidence="22 23">SRW20</strain>
    </source>
</reference>
<keyword evidence="7" id="KW-0444">Lipid biosynthesis</keyword>
<evidence type="ECO:0000259" key="21">
    <source>
        <dbReference type="PROSITE" id="PS50003"/>
    </source>
</evidence>
<feature type="region of interest" description="Disordered" evidence="20">
    <location>
        <begin position="506"/>
        <end position="532"/>
    </location>
</feature>
<dbReference type="GO" id="GO:0016126">
    <property type="term" value="P:sterol biosynthetic process"/>
    <property type="evidence" value="ECO:0007669"/>
    <property type="project" value="UniProtKB-KW"/>
</dbReference>
<dbReference type="InterPro" id="IPR050426">
    <property type="entry name" value="Glycosyltransferase_28"/>
</dbReference>
<feature type="domain" description="PH" evidence="21">
    <location>
        <begin position="335"/>
        <end position="427"/>
    </location>
</feature>
<keyword evidence="6" id="KW-0963">Cytoplasm</keyword>
<comment type="subcellular location">
    <subcellularLocation>
        <location evidence="2">Cytoplasm</location>
    </subcellularLocation>
    <subcellularLocation>
        <location evidence="1">Membrane</location>
        <topology evidence="1">Peripheral membrane protein</topology>
    </subcellularLocation>
</comment>
<evidence type="ECO:0000256" key="14">
    <source>
        <dbReference type="ARBA" id="ARBA00023136"/>
    </source>
</evidence>
<keyword evidence="11" id="KW-0752">Steroid biosynthesis</keyword>
<feature type="compositionally biased region" description="Acidic residues" evidence="20">
    <location>
        <begin position="175"/>
        <end position="197"/>
    </location>
</feature>
<feature type="compositionally biased region" description="Polar residues" evidence="20">
    <location>
        <begin position="59"/>
        <end position="70"/>
    </location>
</feature>
<keyword evidence="8" id="KW-0328">Glycosyltransferase</keyword>
<dbReference type="SUPFAM" id="SSF53756">
    <property type="entry name" value="UDP-Glycosyltransferase/glycogen phosphorylase"/>
    <property type="match status" value="1"/>
</dbReference>
<dbReference type="FunFam" id="2.30.29.30:FF:000391">
    <property type="entry name" value="Sterol 3-beta-glucosyltransferase"/>
    <property type="match status" value="1"/>
</dbReference>
<keyword evidence="9" id="KW-0808">Transferase</keyword>
<evidence type="ECO:0000256" key="17">
    <source>
        <dbReference type="ARBA" id="ARBA00029843"/>
    </source>
</evidence>
<comment type="catalytic activity">
    <reaction evidence="18">
        <text>ergosterol + UDP-alpha-D-glucose = ergosteryl 3-beta-D-glucoside + UDP + H(+)</text>
        <dbReference type="Rhea" id="RHEA:61836"/>
        <dbReference type="ChEBI" id="CHEBI:15378"/>
        <dbReference type="ChEBI" id="CHEBI:16933"/>
        <dbReference type="ChEBI" id="CHEBI:52973"/>
        <dbReference type="ChEBI" id="CHEBI:58223"/>
        <dbReference type="ChEBI" id="CHEBI:58885"/>
    </reaction>
    <physiologicalReaction direction="left-to-right" evidence="18">
        <dbReference type="Rhea" id="RHEA:61837"/>
    </physiologicalReaction>
</comment>
<comment type="similarity">
    <text evidence="3">Belongs to the glycosyltransferase 28 family.</text>
</comment>
<feature type="region of interest" description="Disordered" evidence="20">
    <location>
        <begin position="115"/>
        <end position="221"/>
    </location>
</feature>
<dbReference type="OrthoDB" id="10261837at2759"/>
<dbReference type="InterPro" id="IPR048066">
    <property type="entry name" value="ATG26_PH_GRAM1"/>
</dbReference>
<dbReference type="CDD" id="cd13216">
    <property type="entry name" value="PH-GRAM2_AGT26"/>
    <property type="match status" value="1"/>
</dbReference>
<dbReference type="InterPro" id="IPR011993">
    <property type="entry name" value="PH-like_dom_sf"/>
</dbReference>
<evidence type="ECO:0000256" key="12">
    <source>
        <dbReference type="ARBA" id="ARBA00023011"/>
    </source>
</evidence>
<evidence type="ECO:0000256" key="7">
    <source>
        <dbReference type="ARBA" id="ARBA00022516"/>
    </source>
</evidence>
<dbReference type="InterPro" id="IPR004182">
    <property type="entry name" value="GRAM"/>
</dbReference>
<dbReference type="FunFam" id="3.40.50.2000:FF:000009">
    <property type="entry name" value="Sterol 3-beta-glucosyltransferase UGT80A2"/>
    <property type="match status" value="1"/>
</dbReference>
<evidence type="ECO:0000256" key="19">
    <source>
        <dbReference type="ARBA" id="ARBA00049453"/>
    </source>
</evidence>
<evidence type="ECO:0000256" key="9">
    <source>
        <dbReference type="ARBA" id="ARBA00022679"/>
    </source>
</evidence>
<keyword evidence="14" id="KW-0472">Membrane</keyword>
<evidence type="ECO:0000256" key="18">
    <source>
        <dbReference type="ARBA" id="ARBA00047886"/>
    </source>
</evidence>
<feature type="compositionally biased region" description="Low complexity" evidence="20">
    <location>
        <begin position="1353"/>
        <end position="1368"/>
    </location>
</feature>
<dbReference type="Pfam" id="PF00169">
    <property type="entry name" value="PH"/>
    <property type="match status" value="1"/>
</dbReference>
<dbReference type="GO" id="GO:0005737">
    <property type="term" value="C:cytoplasm"/>
    <property type="evidence" value="ECO:0007669"/>
    <property type="project" value="UniProtKB-SubCell"/>
</dbReference>
<name>A0A409VDA6_9AGAR</name>
<proteinExistence type="inferred from homology"/>
<evidence type="ECO:0000256" key="11">
    <source>
        <dbReference type="ARBA" id="ARBA00022955"/>
    </source>
</evidence>
<dbReference type="InParanoid" id="A0A409VDA6"/>
<evidence type="ECO:0000256" key="15">
    <source>
        <dbReference type="ARBA" id="ARBA00023166"/>
    </source>
</evidence>
<comment type="catalytic activity">
    <reaction evidence="19">
        <text>a sterol + UDP-alpha-D-glucose = a sterol 3-beta-D-glucoside + UDP + H(+)</text>
        <dbReference type="Rhea" id="RHEA:22724"/>
        <dbReference type="ChEBI" id="CHEBI:15378"/>
        <dbReference type="ChEBI" id="CHEBI:15889"/>
        <dbReference type="ChEBI" id="CHEBI:37424"/>
        <dbReference type="ChEBI" id="CHEBI:58223"/>
        <dbReference type="ChEBI" id="CHEBI:58885"/>
        <dbReference type="EC" id="2.4.1.173"/>
    </reaction>
    <physiologicalReaction direction="left-to-right" evidence="19">
        <dbReference type="Rhea" id="RHEA:22725"/>
    </physiologicalReaction>
</comment>
<evidence type="ECO:0000256" key="5">
    <source>
        <dbReference type="ARBA" id="ARBA00017894"/>
    </source>
</evidence>
<comment type="caution">
    <text evidence="22">The sequence shown here is derived from an EMBL/GenBank/DDBJ whole genome shotgun (WGS) entry which is preliminary data.</text>
</comment>
<keyword evidence="10" id="KW-0677">Repeat</keyword>
<feature type="region of interest" description="Disordered" evidence="20">
    <location>
        <begin position="25"/>
        <end position="102"/>
    </location>
</feature>
<dbReference type="EC" id="2.4.1.173" evidence="4"/>
<evidence type="ECO:0000256" key="8">
    <source>
        <dbReference type="ARBA" id="ARBA00022676"/>
    </source>
</evidence>
<keyword evidence="12" id="KW-0756">Sterol biosynthesis</keyword>
<evidence type="ECO:0000256" key="16">
    <source>
        <dbReference type="ARBA" id="ARBA00023221"/>
    </source>
</evidence>
<dbReference type="Proteomes" id="UP000284706">
    <property type="component" value="Unassembled WGS sequence"/>
</dbReference>
<dbReference type="Gene3D" id="3.40.50.2000">
    <property type="entry name" value="Glycogen Phosphorylase B"/>
    <property type="match status" value="2"/>
</dbReference>
<dbReference type="CDD" id="cd13215">
    <property type="entry name" value="PH-GRAM1_AGT26"/>
    <property type="match status" value="1"/>
</dbReference>
<evidence type="ECO:0000256" key="10">
    <source>
        <dbReference type="ARBA" id="ARBA00022737"/>
    </source>
</evidence>
<dbReference type="InterPro" id="IPR004276">
    <property type="entry name" value="GlycoTrans_28_N"/>
</dbReference>
<dbReference type="PANTHER" id="PTHR48050:SF25">
    <property type="entry name" value="STEROL 3-BETA-GLUCOSYLTRANSFERASE"/>
    <property type="match status" value="1"/>
</dbReference>
<dbReference type="EMBL" id="NHYE01005663">
    <property type="protein sequence ID" value="PPQ64749.1"/>
    <property type="molecule type" value="Genomic_DNA"/>
</dbReference>
<dbReference type="CDD" id="cd03784">
    <property type="entry name" value="GT1_Gtf-like"/>
    <property type="match status" value="1"/>
</dbReference>
<feature type="compositionally biased region" description="Basic and acidic residues" evidence="20">
    <location>
        <begin position="1330"/>
        <end position="1351"/>
    </location>
</feature>
<dbReference type="STRING" id="231916.A0A409VDA6"/>
<evidence type="ECO:0000313" key="22">
    <source>
        <dbReference type="EMBL" id="PPQ64749.1"/>
    </source>
</evidence>
<dbReference type="Pfam" id="PF02893">
    <property type="entry name" value="GRAM"/>
    <property type="match status" value="1"/>
</dbReference>
<evidence type="ECO:0000256" key="13">
    <source>
        <dbReference type="ARBA" id="ARBA00023098"/>
    </source>
</evidence>
<dbReference type="Pfam" id="PF03033">
    <property type="entry name" value="Glyco_transf_28"/>
    <property type="match status" value="1"/>
</dbReference>
<dbReference type="Gene3D" id="2.30.29.30">
    <property type="entry name" value="Pleckstrin-homology domain (PH domain)/Phosphotyrosine-binding domain (PTB)"/>
    <property type="match status" value="2"/>
</dbReference>
<dbReference type="InterPro" id="IPR002213">
    <property type="entry name" value="UDP_glucos_trans"/>
</dbReference>
<feature type="region of interest" description="Disordered" evidence="20">
    <location>
        <begin position="1"/>
        <end position="20"/>
    </location>
</feature>
<protein>
    <recommendedName>
        <fullName evidence="5">Sterol 3-beta-glucosyltransferase</fullName>
        <ecNumber evidence="4">2.4.1.173</ecNumber>
    </recommendedName>
    <alternativeName>
        <fullName evidence="17">Autophagy-related protein 26</fullName>
    </alternativeName>
</protein>
<evidence type="ECO:0000256" key="6">
    <source>
        <dbReference type="ARBA" id="ARBA00022490"/>
    </source>
</evidence>
<dbReference type="PANTHER" id="PTHR48050">
    <property type="entry name" value="STEROL 3-BETA-GLUCOSYLTRANSFERASE"/>
    <property type="match status" value="1"/>
</dbReference>
<dbReference type="InterPro" id="IPR001849">
    <property type="entry name" value="PH_domain"/>
</dbReference>
<dbReference type="GO" id="GO:0016020">
    <property type="term" value="C:membrane"/>
    <property type="evidence" value="ECO:0007669"/>
    <property type="project" value="UniProtKB-SubCell"/>
</dbReference>
<dbReference type="InterPro" id="IPR010610">
    <property type="entry name" value="EryCIII-like_C"/>
</dbReference>
<evidence type="ECO:0000256" key="2">
    <source>
        <dbReference type="ARBA" id="ARBA00004496"/>
    </source>
</evidence>
<dbReference type="SMART" id="SM00233">
    <property type="entry name" value="PH"/>
    <property type="match status" value="1"/>
</dbReference>
<evidence type="ECO:0000256" key="3">
    <source>
        <dbReference type="ARBA" id="ARBA00006962"/>
    </source>
</evidence>
<dbReference type="GO" id="GO:0005975">
    <property type="term" value="P:carbohydrate metabolic process"/>
    <property type="evidence" value="ECO:0007669"/>
    <property type="project" value="InterPro"/>
</dbReference>
<keyword evidence="23" id="KW-1185">Reference proteome</keyword>
<evidence type="ECO:0000256" key="1">
    <source>
        <dbReference type="ARBA" id="ARBA00004170"/>
    </source>
</evidence>
<keyword evidence="16" id="KW-0753">Steroid metabolism</keyword>
<organism evidence="22 23">
    <name type="scientific">Gymnopilus dilepis</name>
    <dbReference type="NCBI Taxonomy" id="231916"/>
    <lineage>
        <taxon>Eukaryota</taxon>
        <taxon>Fungi</taxon>
        <taxon>Dikarya</taxon>
        <taxon>Basidiomycota</taxon>
        <taxon>Agaricomycotina</taxon>
        <taxon>Agaricomycetes</taxon>
        <taxon>Agaricomycetidae</taxon>
        <taxon>Agaricales</taxon>
        <taxon>Agaricineae</taxon>
        <taxon>Hymenogastraceae</taxon>
        <taxon>Gymnopilus</taxon>
    </lineage>
</organism>
<evidence type="ECO:0000256" key="20">
    <source>
        <dbReference type="SAM" id="MobiDB-lite"/>
    </source>
</evidence>
<dbReference type="Pfam" id="PF06722">
    <property type="entry name" value="EryCIII-like_C"/>
    <property type="match status" value="1"/>
</dbReference>
<dbReference type="InterPro" id="IPR048065">
    <property type="entry name" value="ATG26_PH_GRAM2"/>
</dbReference>
<dbReference type="FunFam" id="3.40.50.2000:FF:000029">
    <property type="entry name" value="Sterol 3-beta-glucosyltransferase"/>
    <property type="match status" value="1"/>
</dbReference>
<feature type="region of interest" description="Disordered" evidence="20">
    <location>
        <begin position="1329"/>
        <end position="1397"/>
    </location>
</feature>
<dbReference type="FunFam" id="2.30.29.30:FF:000303">
    <property type="entry name" value="Sterol 3-beta-glucosyltransferase"/>
    <property type="match status" value="1"/>
</dbReference>
<feature type="compositionally biased region" description="Low complexity" evidence="20">
    <location>
        <begin position="588"/>
        <end position="601"/>
    </location>
</feature>
<keyword evidence="15" id="KW-1207">Sterol metabolism</keyword>
<dbReference type="GO" id="GO:0016906">
    <property type="term" value="F:sterol 3-beta-glucosyltransferase activity"/>
    <property type="evidence" value="ECO:0007669"/>
    <property type="project" value="UniProtKB-EC"/>
</dbReference>
<evidence type="ECO:0000256" key="4">
    <source>
        <dbReference type="ARBA" id="ARBA00012650"/>
    </source>
</evidence>
<dbReference type="SMART" id="SM00568">
    <property type="entry name" value="GRAM"/>
    <property type="match status" value="1"/>
</dbReference>
<feature type="region of interest" description="Disordered" evidence="20">
    <location>
        <begin position="588"/>
        <end position="626"/>
    </location>
</feature>
<feature type="compositionally biased region" description="Low complexity" evidence="20">
    <location>
        <begin position="28"/>
        <end position="50"/>
    </location>
</feature>
<evidence type="ECO:0000313" key="23">
    <source>
        <dbReference type="Proteomes" id="UP000284706"/>
    </source>
</evidence>
<feature type="compositionally biased region" description="Polar residues" evidence="20">
    <location>
        <begin position="205"/>
        <end position="221"/>
    </location>
</feature>
<dbReference type="PROSITE" id="PS50003">
    <property type="entry name" value="PH_DOMAIN"/>
    <property type="match status" value="1"/>
</dbReference>
<dbReference type="SUPFAM" id="SSF50729">
    <property type="entry name" value="PH domain-like"/>
    <property type="match status" value="1"/>
</dbReference>
<accession>A0A409VDA6</accession>
<keyword evidence="13" id="KW-0443">Lipid metabolism</keyword>